<evidence type="ECO:0000313" key="5">
    <source>
        <dbReference type="EMBL" id="QJH94701.1"/>
    </source>
</evidence>
<dbReference type="PROSITE" id="PS51128">
    <property type="entry name" value="ZF_DKSA_2"/>
    <property type="match status" value="1"/>
</dbReference>
<sequence>MDEHIIELAERAMAEQLQRTLDNRVQYQGVSLTECEGCGDDIPKARQEAVKGCRLCFDCQQAADQRGKGVRRG</sequence>
<accession>A0A6M3XAG1</accession>
<dbReference type="GO" id="GO:1900378">
    <property type="term" value="P:positive regulation of secondary metabolite biosynthetic process"/>
    <property type="evidence" value="ECO:0007669"/>
    <property type="project" value="TreeGrafter"/>
</dbReference>
<gene>
    <name evidence="5" type="ORF">TM448B00292_0038</name>
</gene>
<keyword evidence="1" id="KW-0479">Metal-binding</keyword>
<dbReference type="EMBL" id="MT144604">
    <property type="protein sequence ID" value="QJH94701.1"/>
    <property type="molecule type" value="Genomic_DNA"/>
</dbReference>
<evidence type="ECO:0000259" key="4">
    <source>
        <dbReference type="Pfam" id="PF01258"/>
    </source>
</evidence>
<dbReference type="GO" id="GO:0008270">
    <property type="term" value="F:zinc ion binding"/>
    <property type="evidence" value="ECO:0007669"/>
    <property type="project" value="UniProtKB-KW"/>
</dbReference>
<evidence type="ECO:0000256" key="3">
    <source>
        <dbReference type="ARBA" id="ARBA00022833"/>
    </source>
</evidence>
<evidence type="ECO:0000256" key="2">
    <source>
        <dbReference type="ARBA" id="ARBA00022771"/>
    </source>
</evidence>
<keyword evidence="3" id="KW-0862">Zinc</keyword>
<protein>
    <submittedName>
        <fullName evidence="5">Putative TraR/DksA family transcriptional regulator</fullName>
    </submittedName>
</protein>
<name>A0A6M3XAG1_9ZZZZ</name>
<dbReference type="PANTHER" id="PTHR38777:SF1">
    <property type="entry name" value="DNAK SUPPRESSOR PROTEIN"/>
    <property type="match status" value="1"/>
</dbReference>
<proteinExistence type="predicted"/>
<dbReference type="AlphaFoldDB" id="A0A6M3XAG1"/>
<reference evidence="5" key="1">
    <citation type="submission" date="2020-03" db="EMBL/GenBank/DDBJ databases">
        <title>The deep terrestrial virosphere.</title>
        <authorList>
            <person name="Holmfeldt K."/>
            <person name="Nilsson E."/>
            <person name="Simone D."/>
            <person name="Lopez-Fernandez M."/>
            <person name="Wu X."/>
            <person name="de Brujin I."/>
            <person name="Lundin D."/>
            <person name="Andersson A."/>
            <person name="Bertilsson S."/>
            <person name="Dopson M."/>
        </authorList>
    </citation>
    <scope>NUCLEOTIDE SEQUENCE</scope>
    <source>
        <strain evidence="5">TM448B00292</strain>
    </source>
</reference>
<dbReference type="Pfam" id="PF01258">
    <property type="entry name" value="zf-dskA_traR"/>
    <property type="match status" value="1"/>
</dbReference>
<dbReference type="InterPro" id="IPR000962">
    <property type="entry name" value="Znf_DskA_TraR"/>
</dbReference>
<organism evidence="5">
    <name type="scientific">viral metagenome</name>
    <dbReference type="NCBI Taxonomy" id="1070528"/>
    <lineage>
        <taxon>unclassified sequences</taxon>
        <taxon>metagenomes</taxon>
        <taxon>organismal metagenomes</taxon>
    </lineage>
</organism>
<dbReference type="SUPFAM" id="SSF57716">
    <property type="entry name" value="Glucocorticoid receptor-like (DNA-binding domain)"/>
    <property type="match status" value="1"/>
</dbReference>
<dbReference type="Gene3D" id="1.20.120.910">
    <property type="entry name" value="DksA, coiled-coil domain"/>
    <property type="match status" value="1"/>
</dbReference>
<dbReference type="PANTHER" id="PTHR38777">
    <property type="entry name" value="FELS-2 PROPHAGE PROTEIN"/>
    <property type="match status" value="1"/>
</dbReference>
<keyword evidence="2" id="KW-0863">Zinc-finger</keyword>
<feature type="domain" description="Zinc finger DksA/TraR C4-type" evidence="4">
    <location>
        <begin position="35"/>
        <end position="64"/>
    </location>
</feature>
<evidence type="ECO:0000256" key="1">
    <source>
        <dbReference type="ARBA" id="ARBA00022723"/>
    </source>
</evidence>